<protein>
    <recommendedName>
        <fullName evidence="2">SWIM-type domain-containing protein</fullName>
    </recommendedName>
</protein>
<keyword evidence="4" id="KW-1185">Reference proteome</keyword>
<dbReference type="Proteomes" id="UP001307889">
    <property type="component" value="Chromosome 8"/>
</dbReference>
<evidence type="ECO:0000256" key="1">
    <source>
        <dbReference type="PROSITE-ProRule" id="PRU00325"/>
    </source>
</evidence>
<evidence type="ECO:0000313" key="4">
    <source>
        <dbReference type="Proteomes" id="UP001307889"/>
    </source>
</evidence>
<feature type="domain" description="SWIM-type" evidence="2">
    <location>
        <begin position="85"/>
        <end position="123"/>
    </location>
</feature>
<dbReference type="InterPro" id="IPR007527">
    <property type="entry name" value="Znf_SWIM"/>
</dbReference>
<proteinExistence type="predicted"/>
<keyword evidence="1" id="KW-0862">Zinc</keyword>
<organism evidence="3 4">
    <name type="scientific">Nesidiocoris tenuis</name>
    <dbReference type="NCBI Taxonomy" id="355587"/>
    <lineage>
        <taxon>Eukaryota</taxon>
        <taxon>Metazoa</taxon>
        <taxon>Ecdysozoa</taxon>
        <taxon>Arthropoda</taxon>
        <taxon>Hexapoda</taxon>
        <taxon>Insecta</taxon>
        <taxon>Pterygota</taxon>
        <taxon>Neoptera</taxon>
        <taxon>Paraneoptera</taxon>
        <taxon>Hemiptera</taxon>
        <taxon>Heteroptera</taxon>
        <taxon>Panheteroptera</taxon>
        <taxon>Cimicomorpha</taxon>
        <taxon>Miridae</taxon>
        <taxon>Dicyphina</taxon>
        <taxon>Nesidiocoris</taxon>
    </lineage>
</organism>
<dbReference type="PANTHER" id="PTHR28498">
    <property type="entry name" value="ZINC FINGER SWIM DOMAIN-CONTAINING PROTEIN 7"/>
    <property type="match status" value="1"/>
</dbReference>
<name>A0ABN7B0N1_9HEMI</name>
<keyword evidence="1" id="KW-0479">Metal-binding</keyword>
<dbReference type="EMBL" id="AP028916">
    <property type="protein sequence ID" value="BES97788.1"/>
    <property type="molecule type" value="Genomic_DNA"/>
</dbReference>
<keyword evidence="1" id="KW-0863">Zinc-finger</keyword>
<dbReference type="PANTHER" id="PTHR28498:SF1">
    <property type="entry name" value="ZINC FINGER SWIM DOMAIN-CONTAINING PROTEIN 7"/>
    <property type="match status" value="1"/>
</dbReference>
<accession>A0ABN7B0N1</accession>
<sequence length="142" mass="16114">MQSNPEFKNLFAGPSAQFKLLKAICESIAKQGKELSDCHIEGLYNLFGEQLLLKSLNLVDKEAIEHITTPTGRTYFVVRRPKKTYTLYCTTPYCDCLQFQNNIRKNSSKLFCKHIISCNLALATGKCQMRTSTEYMSTDGIL</sequence>
<evidence type="ECO:0000313" key="3">
    <source>
        <dbReference type="EMBL" id="BES97788.1"/>
    </source>
</evidence>
<gene>
    <name evidence="3" type="ORF">NTJ_10602</name>
</gene>
<evidence type="ECO:0000259" key="2">
    <source>
        <dbReference type="PROSITE" id="PS50966"/>
    </source>
</evidence>
<reference evidence="3 4" key="1">
    <citation type="submission" date="2023-09" db="EMBL/GenBank/DDBJ databases">
        <title>Nesidiocoris tenuis whole genome shotgun sequence.</title>
        <authorList>
            <person name="Shibata T."/>
            <person name="Shimoda M."/>
            <person name="Kobayashi T."/>
            <person name="Uehara T."/>
        </authorList>
    </citation>
    <scope>NUCLEOTIDE SEQUENCE [LARGE SCALE GENOMIC DNA]</scope>
    <source>
        <strain evidence="3 4">Japan</strain>
    </source>
</reference>
<dbReference type="PROSITE" id="PS50966">
    <property type="entry name" value="ZF_SWIM"/>
    <property type="match status" value="1"/>
</dbReference>